<reference evidence="2" key="1">
    <citation type="submission" date="2023-11" db="EMBL/GenBank/DDBJ databases">
        <authorList>
            <person name="De Vega J J."/>
            <person name="De Vega J J."/>
        </authorList>
    </citation>
    <scope>NUCLEOTIDE SEQUENCE</scope>
</reference>
<organism evidence="2 3">
    <name type="scientific">Mycena citricolor</name>
    <dbReference type="NCBI Taxonomy" id="2018698"/>
    <lineage>
        <taxon>Eukaryota</taxon>
        <taxon>Fungi</taxon>
        <taxon>Dikarya</taxon>
        <taxon>Basidiomycota</taxon>
        <taxon>Agaricomycotina</taxon>
        <taxon>Agaricomycetes</taxon>
        <taxon>Agaricomycetidae</taxon>
        <taxon>Agaricales</taxon>
        <taxon>Marasmiineae</taxon>
        <taxon>Mycenaceae</taxon>
        <taxon>Mycena</taxon>
    </lineage>
</organism>
<feature type="region of interest" description="Disordered" evidence="1">
    <location>
        <begin position="357"/>
        <end position="379"/>
    </location>
</feature>
<protein>
    <submittedName>
        <fullName evidence="2">Uncharacterized protein</fullName>
    </submittedName>
</protein>
<accession>A0AAD2K6L3</accession>
<feature type="compositionally biased region" description="Low complexity" evidence="1">
    <location>
        <begin position="267"/>
        <end position="288"/>
    </location>
</feature>
<feature type="compositionally biased region" description="Low complexity" evidence="1">
    <location>
        <begin position="391"/>
        <end position="432"/>
    </location>
</feature>
<name>A0AAD2K6L3_9AGAR</name>
<feature type="region of interest" description="Disordered" evidence="1">
    <location>
        <begin position="84"/>
        <end position="108"/>
    </location>
</feature>
<feature type="region of interest" description="Disordered" evidence="1">
    <location>
        <begin position="263"/>
        <end position="301"/>
    </location>
</feature>
<feature type="compositionally biased region" description="Low complexity" evidence="1">
    <location>
        <begin position="89"/>
        <end position="108"/>
    </location>
</feature>
<sequence length="468" mass="47453">MTVTHSLVLDGDGVLVECRRDMHVLGRLPSVRSGKSILRALFQEVRIADYLASYRATGRPPQPAPAYPTDAALRSSQGLPPLFVPAPFPNSTSTAPSTSASTSGAPSIFGISSAPSTSSAATIKDPTQLPQTQAFNEMLPVNTQTSSSSLATEKELFTSIVATPTYLFFSPEELRYYSYARRIREPPPGTPMFPFTVVPLASSGSHSAAGGVLDGTDKLVSIVAQPDFAKHSPEELRIAFLKAGTELNSAQILSGSIPSKPAASNVSPFAPSQPSASPFAPRPAGSSFAPPPPIASTTGSSIFSGSAFGSPPVPIQPNVFGQASAPAPATGGFSFGQPAAAVPPPVIATTGFSFGSSAPVPPNPTPAAGGFSFGQPAQPVTAAPTTFSFGSSAPAAPAPSAFGAPAAAPAASGFSFGQPPAQQQQQQQQQPAGFSFGTPAPAQQATGFSFGATAAPAGGGFSFGTRRM</sequence>
<evidence type="ECO:0000256" key="1">
    <source>
        <dbReference type="SAM" id="MobiDB-lite"/>
    </source>
</evidence>
<keyword evidence="3" id="KW-1185">Reference proteome</keyword>
<dbReference type="AlphaFoldDB" id="A0AAD2K6L3"/>
<gene>
    <name evidence="2" type="ORF">MYCIT1_LOCUS33316</name>
</gene>
<evidence type="ECO:0000313" key="3">
    <source>
        <dbReference type="Proteomes" id="UP001295794"/>
    </source>
</evidence>
<dbReference type="Proteomes" id="UP001295794">
    <property type="component" value="Unassembled WGS sequence"/>
</dbReference>
<proteinExistence type="predicted"/>
<dbReference type="EMBL" id="CAVNYO010000444">
    <property type="protein sequence ID" value="CAK5281936.1"/>
    <property type="molecule type" value="Genomic_DNA"/>
</dbReference>
<evidence type="ECO:0000313" key="2">
    <source>
        <dbReference type="EMBL" id="CAK5281936.1"/>
    </source>
</evidence>
<feature type="region of interest" description="Disordered" evidence="1">
    <location>
        <begin position="391"/>
        <end position="453"/>
    </location>
</feature>
<comment type="caution">
    <text evidence="2">The sequence shown here is derived from an EMBL/GenBank/DDBJ whole genome shotgun (WGS) entry which is preliminary data.</text>
</comment>